<dbReference type="PANTHER" id="PTHR12247">
    <property type="entry name" value="POLYCOMB GROUP PROTEIN"/>
    <property type="match status" value="1"/>
</dbReference>
<feature type="compositionally biased region" description="Low complexity" evidence="9">
    <location>
        <begin position="839"/>
        <end position="849"/>
    </location>
</feature>
<evidence type="ECO:0000256" key="7">
    <source>
        <dbReference type="ARBA" id="ARBA00023242"/>
    </source>
</evidence>
<dbReference type="InterPro" id="IPR038348">
    <property type="entry name" value="SLED_sf"/>
</dbReference>
<dbReference type="SUPFAM" id="SSF63748">
    <property type="entry name" value="Tudor/PWWP/MBT"/>
    <property type="match status" value="2"/>
</dbReference>
<dbReference type="Pfam" id="PF06467">
    <property type="entry name" value="zf-FCS"/>
    <property type="match status" value="1"/>
</dbReference>
<feature type="compositionally biased region" description="Polar residues" evidence="9">
    <location>
        <begin position="537"/>
        <end position="547"/>
    </location>
</feature>
<feature type="repeat" description="MBT" evidence="8">
    <location>
        <begin position="306"/>
        <end position="407"/>
    </location>
</feature>
<reference evidence="11" key="1">
    <citation type="submission" date="2017-11" db="EMBL/GenBank/DDBJ databases">
        <title>The sensing device of the deep-sea amphipod.</title>
        <authorList>
            <person name="Kobayashi H."/>
            <person name="Nagahama T."/>
            <person name="Arai W."/>
            <person name="Sasagawa Y."/>
            <person name="Umeda M."/>
            <person name="Hayashi T."/>
            <person name="Nikaido I."/>
            <person name="Watanabe H."/>
            <person name="Oguri K."/>
            <person name="Kitazato H."/>
            <person name="Fujioka K."/>
            <person name="Kido Y."/>
            <person name="Takami H."/>
        </authorList>
    </citation>
    <scope>NUCLEOTIDE SEQUENCE</scope>
    <source>
        <tissue evidence="11">Whole body</tissue>
    </source>
</reference>
<feature type="region of interest" description="Disordered" evidence="9">
    <location>
        <begin position="537"/>
        <end position="579"/>
    </location>
</feature>
<dbReference type="Gene3D" id="2.30.30.140">
    <property type="match status" value="2"/>
</dbReference>
<feature type="compositionally biased region" description="Low complexity" evidence="9">
    <location>
        <begin position="786"/>
        <end position="811"/>
    </location>
</feature>
<evidence type="ECO:0000256" key="3">
    <source>
        <dbReference type="ARBA" id="ARBA00022491"/>
    </source>
</evidence>
<feature type="compositionally biased region" description="Low complexity" evidence="9">
    <location>
        <begin position="859"/>
        <end position="882"/>
    </location>
</feature>
<feature type="region of interest" description="Disordered" evidence="9">
    <location>
        <begin position="715"/>
        <end position="734"/>
    </location>
</feature>
<dbReference type="InterPro" id="IPR021987">
    <property type="entry name" value="SLED"/>
</dbReference>
<dbReference type="SMART" id="SM00561">
    <property type="entry name" value="MBT"/>
    <property type="match status" value="2"/>
</dbReference>
<dbReference type="Pfam" id="PF00536">
    <property type="entry name" value="SAM_1"/>
    <property type="match status" value="1"/>
</dbReference>
<dbReference type="GO" id="GO:0042393">
    <property type="term" value="F:histone binding"/>
    <property type="evidence" value="ECO:0007669"/>
    <property type="project" value="TreeGrafter"/>
</dbReference>
<sequence length="1171" mass="126058">MPTNARGRPPKLPRSCTWCSELKSQLKYVFPTSSGKREFCSEMCLSEYRKALMKQGSCIECNNVIRGTVYKCGADDSATTSSSSELAAVTLTAAGVSNKRKDACSLECQSAWENNKHDKKPDTTGKQNNKGSGADAGENAADTTTGSTGDAAEVGVGLTSPTNGGQIIQGLSVAELHTTRRGRGLSAAALAMIEAAAEFNWSTYLSEENAIASPTKCFKQHRVPPKNEFKVNMKLEALDPRNVTSTCIATVVGTLGPRLRLRLDGSDNKNDFWRLVDCHNEIHPIGHCEEHGGMLQPPLGFRMNASSWPMFLLKTLHNAEVSPLVIFKDEPITPSRNYFENGMKLEAVDKKNPQLICAATVGAVDGDMIHVTFDGWRGAFDYWCRYDSRDIFPPNWCAMSGHPLQPPGQMWGPHNSRYKARVLNMPASVASSSPTRREAHTSSASKAVAAPASSPKSSTTSASSSPSKEVSRVSSPAALSNKSSASSSCQASLNNNNTASGNVNIKANDETKSSVYDSQHSSVEDKKPLQQIIMSTKQLLTSNNSIKSPEKPNLNKLRDPNSTNESDSSIEKDTDSVNGNSSNIIKKIKVLNNISPVKNGSKLFSSSKDVSISVKDQYEFEASDKEESLDGSAPNSPNKSKYSMSYSMKNRINNINVAKSSITKPLSISNSGVNISSQPSVSIKASQSTNSNKTTLSSPLSSPSKPNTISILPIYNKNKSSGSSPKKRSVLNRIPQKTVEVKSEDASLVSKVAKCISEGSGQIVNKSTGTHTNLKQPQKQQGIAKQLKVAPQSQQQQKVAQPLQSPKQSQQHSDDQQDQLQNTKHLTQQQKTTDCTPQSSSHQYSSTSSVAQEQRETAAVSHVQSSPSISSSVSPNSGAVGSKSPNIVVTEPDTSTVAKQAAAVSVHVNHGCSTGPYLSPSSVRELPVRFGPGSLNRVLRETVQALVDSAHNPCVVAAMLPQGNGKVIIQVNASGGLLSTQRLPCVESEAGLWQLLENLFEELLCCESLCSQHQALQHCVKCARAPPPPPPPPQHINREGEADNLQQQQQEPGQNSSNKRSNSTELSESPAVTAVATRQPSKRVRVESEADGARPAGDPLEWTVEDVISYIGSVSPALAGHADLFRRHEIDGKALLLLNSDMMMKYMGLKLGPALKICNLINKVRGKKHMM</sequence>
<comment type="subcellular location">
    <subcellularLocation>
        <location evidence="1">Nucleus</location>
    </subcellularLocation>
</comment>
<dbReference type="InterPro" id="IPR013761">
    <property type="entry name" value="SAM/pointed_sf"/>
</dbReference>
<evidence type="ECO:0000256" key="6">
    <source>
        <dbReference type="ARBA" id="ARBA00023163"/>
    </source>
</evidence>
<evidence type="ECO:0000313" key="11">
    <source>
        <dbReference type="EMBL" id="LAC21821.1"/>
    </source>
</evidence>
<name>A0A6A7FTB4_9CRUS</name>
<feature type="compositionally biased region" description="Polar residues" evidence="9">
    <location>
        <begin position="762"/>
        <end position="783"/>
    </location>
</feature>
<evidence type="ECO:0000256" key="8">
    <source>
        <dbReference type="PROSITE-ProRule" id="PRU00459"/>
    </source>
</evidence>
<evidence type="ECO:0000259" key="10">
    <source>
        <dbReference type="PROSITE" id="PS50105"/>
    </source>
</evidence>
<feature type="region of interest" description="Disordered" evidence="9">
    <location>
        <begin position="762"/>
        <end position="886"/>
    </location>
</feature>
<evidence type="ECO:0000256" key="5">
    <source>
        <dbReference type="ARBA" id="ARBA00023015"/>
    </source>
</evidence>
<comment type="similarity">
    <text evidence="2">Belongs to the SCM family.</text>
</comment>
<dbReference type="GO" id="GO:0003682">
    <property type="term" value="F:chromatin binding"/>
    <property type="evidence" value="ECO:0007669"/>
    <property type="project" value="TreeGrafter"/>
</dbReference>
<dbReference type="GO" id="GO:0045892">
    <property type="term" value="P:negative regulation of DNA-templated transcription"/>
    <property type="evidence" value="ECO:0007669"/>
    <property type="project" value="TreeGrafter"/>
</dbReference>
<keyword evidence="3" id="KW-0678">Repressor</keyword>
<dbReference type="InterPro" id="IPR010507">
    <property type="entry name" value="Znf_MYM"/>
</dbReference>
<dbReference type="InterPro" id="IPR001660">
    <property type="entry name" value="SAM"/>
</dbReference>
<feature type="compositionally biased region" description="Low complexity" evidence="9">
    <location>
        <begin position="441"/>
        <end position="497"/>
    </location>
</feature>
<evidence type="ECO:0000256" key="2">
    <source>
        <dbReference type="ARBA" id="ARBA00008469"/>
    </source>
</evidence>
<feature type="region of interest" description="Disordered" evidence="9">
    <location>
        <begin position="115"/>
        <end position="158"/>
    </location>
</feature>
<feature type="region of interest" description="Disordered" evidence="9">
    <location>
        <begin position="1027"/>
        <end position="1097"/>
    </location>
</feature>
<dbReference type="Gene3D" id="3.90.1150.190">
    <property type="entry name" value="SLED domain"/>
    <property type="match status" value="1"/>
</dbReference>
<dbReference type="EMBL" id="IACT01002550">
    <property type="protein sequence ID" value="LAC21821.1"/>
    <property type="molecule type" value="mRNA"/>
</dbReference>
<dbReference type="CDD" id="cd09578">
    <property type="entry name" value="SAM_Scm"/>
    <property type="match status" value="1"/>
</dbReference>
<feature type="repeat" description="MBT" evidence="8">
    <location>
        <begin position="199"/>
        <end position="298"/>
    </location>
</feature>
<protein>
    <submittedName>
        <fullName evidence="11">Polycomb protein SCMH1-like</fullName>
    </submittedName>
</protein>
<feature type="compositionally biased region" description="Low complexity" evidence="9">
    <location>
        <begin position="140"/>
        <end position="152"/>
    </location>
</feature>
<feature type="compositionally biased region" description="Polar residues" evidence="9">
    <location>
        <begin position="822"/>
        <end position="838"/>
    </location>
</feature>
<evidence type="ECO:0000256" key="4">
    <source>
        <dbReference type="ARBA" id="ARBA00022737"/>
    </source>
</evidence>
<feature type="domain" description="SAM" evidence="10">
    <location>
        <begin position="1102"/>
        <end position="1167"/>
    </location>
</feature>
<dbReference type="CDD" id="cd20110">
    <property type="entry name" value="MBT_dScm_rpt2"/>
    <property type="match status" value="1"/>
</dbReference>
<dbReference type="GO" id="GO:0005634">
    <property type="term" value="C:nucleus"/>
    <property type="evidence" value="ECO:0007669"/>
    <property type="project" value="UniProtKB-SubCell"/>
</dbReference>
<feature type="region of interest" description="Disordered" evidence="9">
    <location>
        <begin position="669"/>
        <end position="709"/>
    </location>
</feature>
<proteinExistence type="evidence at transcript level"/>
<accession>A0A6A7FTB4</accession>
<organism evidence="11">
    <name type="scientific">Hirondellea gigas</name>
    <dbReference type="NCBI Taxonomy" id="1518452"/>
    <lineage>
        <taxon>Eukaryota</taxon>
        <taxon>Metazoa</taxon>
        <taxon>Ecdysozoa</taxon>
        <taxon>Arthropoda</taxon>
        <taxon>Crustacea</taxon>
        <taxon>Multicrustacea</taxon>
        <taxon>Malacostraca</taxon>
        <taxon>Eumalacostraca</taxon>
        <taxon>Peracarida</taxon>
        <taxon>Amphipoda</taxon>
        <taxon>Amphilochidea</taxon>
        <taxon>Lysianassida</taxon>
        <taxon>Lysianassidira</taxon>
        <taxon>Lysianassoidea</taxon>
        <taxon>Lysianassidae</taxon>
        <taxon>Hirondellea</taxon>
    </lineage>
</organism>
<dbReference type="AlphaFoldDB" id="A0A6A7FTB4"/>
<keyword evidence="7" id="KW-0539">Nucleus</keyword>
<dbReference type="SUPFAM" id="SSF47769">
    <property type="entry name" value="SAM/Pointed domain"/>
    <property type="match status" value="1"/>
</dbReference>
<dbReference type="PANTHER" id="PTHR12247:SF132">
    <property type="entry name" value="POLYCOMB PROTEIN SCM"/>
    <property type="match status" value="1"/>
</dbReference>
<dbReference type="InterPro" id="IPR047531">
    <property type="entry name" value="SAM_Scm-like"/>
</dbReference>
<feature type="region of interest" description="Disordered" evidence="9">
    <location>
        <begin position="428"/>
        <end position="505"/>
    </location>
</feature>
<feature type="compositionally biased region" description="Low complexity" evidence="9">
    <location>
        <begin position="688"/>
        <end position="708"/>
    </location>
</feature>
<dbReference type="Pfam" id="PF12140">
    <property type="entry name" value="SLED"/>
    <property type="match status" value="1"/>
</dbReference>
<dbReference type="SMART" id="SM00454">
    <property type="entry name" value="SAM"/>
    <property type="match status" value="1"/>
</dbReference>
<dbReference type="FunFam" id="2.30.30.140:FF:000016">
    <property type="entry name" value="polycomb protein SCMH1 isoform X1"/>
    <property type="match status" value="1"/>
</dbReference>
<keyword evidence="4" id="KW-0677">Repeat</keyword>
<dbReference type="InterPro" id="IPR050548">
    <property type="entry name" value="PcG_chromatin_remod_factors"/>
</dbReference>
<feature type="region of interest" description="Disordered" evidence="9">
    <location>
        <begin position="621"/>
        <end position="641"/>
    </location>
</feature>
<dbReference type="GO" id="GO:0008270">
    <property type="term" value="F:zinc ion binding"/>
    <property type="evidence" value="ECO:0007669"/>
    <property type="project" value="InterPro"/>
</dbReference>
<keyword evidence="6" id="KW-0804">Transcription</keyword>
<feature type="compositionally biased region" description="Polar residues" evidence="9">
    <location>
        <begin position="669"/>
        <end position="687"/>
    </location>
</feature>
<feature type="compositionally biased region" description="Polar residues" evidence="9">
    <location>
        <begin position="1051"/>
        <end position="1067"/>
    </location>
</feature>
<dbReference type="Pfam" id="PF02820">
    <property type="entry name" value="MBT"/>
    <property type="match status" value="2"/>
</dbReference>
<dbReference type="PROSITE" id="PS50105">
    <property type="entry name" value="SAM_DOMAIN"/>
    <property type="match status" value="1"/>
</dbReference>
<keyword evidence="5" id="KW-0805">Transcription regulation</keyword>
<evidence type="ECO:0000256" key="1">
    <source>
        <dbReference type="ARBA" id="ARBA00004123"/>
    </source>
</evidence>
<dbReference type="Gene3D" id="1.10.150.50">
    <property type="entry name" value="Transcription Factor, Ets-1"/>
    <property type="match status" value="1"/>
</dbReference>
<dbReference type="InterPro" id="IPR004092">
    <property type="entry name" value="Mbt"/>
</dbReference>
<dbReference type="PROSITE" id="PS51079">
    <property type="entry name" value="MBT"/>
    <property type="match status" value="2"/>
</dbReference>
<evidence type="ECO:0000256" key="9">
    <source>
        <dbReference type="SAM" id="MobiDB-lite"/>
    </source>
</evidence>